<dbReference type="EMBL" id="CP140154">
    <property type="protein sequence ID" value="WQG91979.1"/>
    <property type="molecule type" value="Genomic_DNA"/>
</dbReference>
<reference evidence="2 4" key="2">
    <citation type="submission" date="2023-11" db="EMBL/GenBank/DDBJ databases">
        <title>MicrobeMod: A computational toolkit for identifying prokaryotic methylation and restriction-modification with nanopore sequencing.</title>
        <authorList>
            <person name="Crits-Christoph A."/>
            <person name="Kang S.C."/>
            <person name="Lee H."/>
            <person name="Ostrov N."/>
        </authorList>
    </citation>
    <scope>NUCLEOTIDE SEQUENCE [LARGE SCALE GENOMIC DNA]</scope>
    <source>
        <strain evidence="2 4">ATCC 23090</strain>
    </source>
</reference>
<dbReference type="InterPro" id="IPR050816">
    <property type="entry name" value="Flavin-dep_Halogenase_NPB"/>
</dbReference>
<reference evidence="1 3" key="1">
    <citation type="submission" date="2016-11" db="EMBL/GenBank/DDBJ databases">
        <authorList>
            <person name="Jaros S."/>
            <person name="Januszkiewicz K."/>
            <person name="Wedrychowicz H."/>
        </authorList>
    </citation>
    <scope>NUCLEOTIDE SEQUENCE [LARGE SCALE GENOMIC DNA]</scope>
    <source>
        <strain evidence="1 3">DSM 784</strain>
    </source>
</reference>
<dbReference type="OrthoDB" id="9806565at2"/>
<keyword evidence="4" id="KW-1185">Reference proteome</keyword>
<dbReference type="STRING" id="1004.SAMN05661012_04180"/>
<evidence type="ECO:0000313" key="2">
    <source>
        <dbReference type="EMBL" id="WQG91979.1"/>
    </source>
</evidence>
<dbReference type="Proteomes" id="UP000183788">
    <property type="component" value="Unassembled WGS sequence"/>
</dbReference>
<evidence type="ECO:0000313" key="1">
    <source>
        <dbReference type="EMBL" id="SFW75028.1"/>
    </source>
</evidence>
<dbReference type="Pfam" id="PF04820">
    <property type="entry name" value="Trp_halogenase"/>
    <property type="match status" value="2"/>
</dbReference>
<dbReference type="InterPro" id="IPR006905">
    <property type="entry name" value="Flavin_halogenase"/>
</dbReference>
<evidence type="ECO:0000313" key="4">
    <source>
        <dbReference type="Proteomes" id="UP001326715"/>
    </source>
</evidence>
<dbReference type="AlphaFoldDB" id="A0A1K1RTB1"/>
<organism evidence="1 3">
    <name type="scientific">Chitinophaga sancti</name>
    <dbReference type="NCBI Taxonomy" id="1004"/>
    <lineage>
        <taxon>Bacteria</taxon>
        <taxon>Pseudomonadati</taxon>
        <taxon>Bacteroidota</taxon>
        <taxon>Chitinophagia</taxon>
        <taxon>Chitinophagales</taxon>
        <taxon>Chitinophagaceae</taxon>
        <taxon>Chitinophaga</taxon>
    </lineage>
</organism>
<dbReference type="GO" id="GO:0004497">
    <property type="term" value="F:monooxygenase activity"/>
    <property type="evidence" value="ECO:0007669"/>
    <property type="project" value="InterPro"/>
</dbReference>
<dbReference type="RefSeq" id="WP_072363177.1">
    <property type="nucleotide sequence ID" value="NZ_CP139972.1"/>
</dbReference>
<dbReference type="Gene3D" id="3.30.9.100">
    <property type="match status" value="1"/>
</dbReference>
<dbReference type="EMBL" id="FPIZ01000014">
    <property type="protein sequence ID" value="SFW75028.1"/>
    <property type="molecule type" value="Genomic_DNA"/>
</dbReference>
<protein>
    <submittedName>
        <fullName evidence="1">Dehydrogenase (Flavoprotein)</fullName>
    </submittedName>
    <submittedName>
        <fullName evidence="2">Tryptophan 7-halogenase</fullName>
    </submittedName>
</protein>
<name>A0A1K1RTB1_9BACT</name>
<dbReference type="Proteomes" id="UP001326715">
    <property type="component" value="Chromosome"/>
</dbReference>
<accession>A0A1K1RTB1</accession>
<proteinExistence type="predicted"/>
<evidence type="ECO:0000313" key="3">
    <source>
        <dbReference type="Proteomes" id="UP000183788"/>
    </source>
</evidence>
<dbReference type="PANTHER" id="PTHR43747:SF1">
    <property type="entry name" value="SLR1998 PROTEIN"/>
    <property type="match status" value="1"/>
</dbReference>
<gene>
    <name evidence="1" type="ORF">SAMN05661012_04180</name>
    <name evidence="2" type="ORF">SR876_10720</name>
</gene>
<dbReference type="PANTHER" id="PTHR43747">
    <property type="entry name" value="FAD-BINDING PROTEIN"/>
    <property type="match status" value="1"/>
</dbReference>
<dbReference type="InterPro" id="IPR036188">
    <property type="entry name" value="FAD/NAD-bd_sf"/>
</dbReference>
<sequence>MNTLPEHFDVFILGAGPAGLCAAIRLLDMGYVVGMIEQEQFPRPQIGESLSPGIHNIFEYLNAAHLLEDSTYIKNIPAKIIWESKEHSYDRPGPDNGGIVVDRSKLDQELLKFAVSKGLHLIQPAKLRQAIHSGNDWILEILNRSAGISIHSKIVLDARGRKGTLLNERLPIAPSAVAAWTHIDNAVVKESFIEAFAEGWLWGSPVSVNRYRIMAFTDPGTLKENSGSHLSGLMNKTALFAPFVNKIRNSSIETCLVSSFVALAPWDKQFVKIGEAAFTLDPLSSTGVEKAMRFSLQVAIAINTYLKDPQSEHPKNFYEEKLIESVVSHTNWTADYYRKAWPDCKTAAFWMKRASFQLDISKSKSDFTLKLEKVLNNDRPVFEKKQVGPIPVDYFLSRFWNEKIVVSPHVTFKAVYAIDHDCVVIRRAIIHPNLELPLVYLDQLELYSFLKDINGSAISNILDSLNRSMAMEKSKKMLVFLLSNRLLVPTR</sequence>
<dbReference type="Gene3D" id="3.50.50.60">
    <property type="entry name" value="FAD/NAD(P)-binding domain"/>
    <property type="match status" value="1"/>
</dbReference>
<dbReference type="SUPFAM" id="SSF51905">
    <property type="entry name" value="FAD/NAD(P)-binding domain"/>
    <property type="match status" value="1"/>
</dbReference>